<evidence type="ECO:0000256" key="4">
    <source>
        <dbReference type="ARBA" id="ARBA00022989"/>
    </source>
</evidence>
<evidence type="ECO:0000256" key="3">
    <source>
        <dbReference type="ARBA" id="ARBA00022692"/>
    </source>
</evidence>
<dbReference type="GO" id="GO:0012505">
    <property type="term" value="C:endomembrane system"/>
    <property type="evidence" value="ECO:0007669"/>
    <property type="project" value="TreeGrafter"/>
</dbReference>
<evidence type="ECO:0000256" key="9">
    <source>
        <dbReference type="SAM" id="Phobius"/>
    </source>
</evidence>
<comment type="similarity">
    <text evidence="2">Belongs to the TEX28 family.</text>
</comment>
<keyword evidence="5 7" id="KW-0175">Coiled coil</keyword>
<evidence type="ECO:0000256" key="2">
    <source>
        <dbReference type="ARBA" id="ARBA00008108"/>
    </source>
</evidence>
<keyword evidence="6 9" id="KW-0472">Membrane</keyword>
<evidence type="ECO:0000256" key="8">
    <source>
        <dbReference type="SAM" id="MobiDB-lite"/>
    </source>
</evidence>
<accession>A0AAJ7XB47</accession>
<feature type="region of interest" description="Disordered" evidence="8">
    <location>
        <begin position="1"/>
        <end position="29"/>
    </location>
</feature>
<feature type="region of interest" description="Disordered" evidence="8">
    <location>
        <begin position="214"/>
        <end position="344"/>
    </location>
</feature>
<dbReference type="GO" id="GO:0016020">
    <property type="term" value="C:membrane"/>
    <property type="evidence" value="ECO:0007669"/>
    <property type="project" value="UniProtKB-SubCell"/>
</dbReference>
<keyword evidence="10" id="KW-1185">Reference proteome</keyword>
<feature type="compositionally biased region" description="Low complexity" evidence="8">
    <location>
        <begin position="214"/>
        <end position="230"/>
    </location>
</feature>
<evidence type="ECO:0000313" key="11">
    <source>
        <dbReference type="RefSeq" id="XP_032828229.1"/>
    </source>
</evidence>
<evidence type="ECO:0000313" key="10">
    <source>
        <dbReference type="Proteomes" id="UP001318040"/>
    </source>
</evidence>
<evidence type="ECO:0000256" key="6">
    <source>
        <dbReference type="ARBA" id="ARBA00023136"/>
    </source>
</evidence>
<dbReference type="KEGG" id="pmrn:116952729"/>
<gene>
    <name evidence="11" type="primary">LOC116952729</name>
</gene>
<keyword evidence="4 9" id="KW-1133">Transmembrane helix</keyword>
<feature type="coiled-coil region" evidence="7">
    <location>
        <begin position="390"/>
        <end position="457"/>
    </location>
</feature>
<feature type="compositionally biased region" description="Gly residues" evidence="8">
    <location>
        <begin position="18"/>
        <end position="28"/>
    </location>
</feature>
<dbReference type="Proteomes" id="UP001318040">
    <property type="component" value="Chromosome 48"/>
</dbReference>
<feature type="compositionally biased region" description="Low complexity" evidence="8">
    <location>
        <begin position="7"/>
        <end position="17"/>
    </location>
</feature>
<dbReference type="RefSeq" id="XP_032828229.1">
    <property type="nucleotide sequence ID" value="XM_032972338.1"/>
</dbReference>
<dbReference type="PANTHER" id="PTHR17613:SF14">
    <property type="entry name" value="DEMENTIN, ISOFORM H"/>
    <property type="match status" value="1"/>
</dbReference>
<feature type="compositionally biased region" description="Gly residues" evidence="8">
    <location>
        <begin position="118"/>
        <end position="139"/>
    </location>
</feature>
<feature type="compositionally biased region" description="Low complexity" evidence="8">
    <location>
        <begin position="277"/>
        <end position="298"/>
    </location>
</feature>
<dbReference type="Pfam" id="PF10267">
    <property type="entry name" value="Tmemb_cc2"/>
    <property type="match status" value="1"/>
</dbReference>
<evidence type="ECO:0000256" key="5">
    <source>
        <dbReference type="ARBA" id="ARBA00023054"/>
    </source>
</evidence>
<feature type="region of interest" description="Disordered" evidence="8">
    <location>
        <begin position="114"/>
        <end position="144"/>
    </location>
</feature>
<dbReference type="InterPro" id="IPR019394">
    <property type="entry name" value="TEX28/TMCC"/>
</dbReference>
<dbReference type="PANTHER" id="PTHR17613">
    <property type="entry name" value="CEREBRAL PROTEIN-11-RELATED"/>
    <property type="match status" value="1"/>
</dbReference>
<feature type="transmembrane region" description="Helical" evidence="9">
    <location>
        <begin position="483"/>
        <end position="505"/>
    </location>
</feature>
<comment type="subcellular location">
    <subcellularLocation>
        <location evidence="1">Membrane</location>
    </subcellularLocation>
</comment>
<evidence type="ECO:0000256" key="1">
    <source>
        <dbReference type="ARBA" id="ARBA00004370"/>
    </source>
</evidence>
<name>A0AAJ7XB47_PETMA</name>
<dbReference type="AlphaFoldDB" id="A0AAJ7XB47"/>
<evidence type="ECO:0000256" key="7">
    <source>
        <dbReference type="SAM" id="Coils"/>
    </source>
</evidence>
<sequence length="547" mass="56408">MDMAPLSAGSDGSAMSGGTDGADLGGLAGDPHRTRVMALEQLQQKVLRVTERMRIEQEARDENVAEYLKLSHNADRQQGARIKHVFEKKNQKSSTTIAQLQRKLDHYHRRLRDMEQSGSGGGSGGSGGSQGGGGAGTVPGAGPRHAKGVALRGFGEGVVDTVRGGLLGLSHSAAGAVVHRPREFFRHHFGSADNLHDLQHTTLDDSLPTLRSSHLSAAPSSTSNFAANSTADDDSPGLSSSTTMLAPSATGAAAGGPAAPASSSHSPRGAGSDDDCSSATSGSLGAESGLGLALAPPAGAGGPTGAALHGGGTGGGGGSPRGGGGGGSGGGGGGGGGGGMGGLSEAQRRGLETVVEELREIREAQARLGHLLEAVKAQHQQEYAVLSQSLHEERYRFERLEEQLSDLTELHQNEMMNLRQELVSMEEKVAYQAYERARDTQEALESCQTRVSKLELQQQQQQVVQLEGLEGCAGDARALLGKLINVLLALVAVLLVFVSTAAGFLTPLLRTRARVAATAVLAAVLAAAWRSRGALTGLLRWPPTPPE</sequence>
<reference evidence="11" key="1">
    <citation type="submission" date="2025-08" db="UniProtKB">
        <authorList>
            <consortium name="RefSeq"/>
        </authorList>
    </citation>
    <scope>IDENTIFICATION</scope>
    <source>
        <tissue evidence="11">Sperm</tissue>
    </source>
</reference>
<feature type="compositionally biased region" description="Gly residues" evidence="8">
    <location>
        <begin position="299"/>
        <end position="342"/>
    </location>
</feature>
<protein>
    <submittedName>
        <fullName evidence="11">Transmembrane and coiled-coil domains protein 2-like</fullName>
    </submittedName>
</protein>
<dbReference type="GeneID" id="116952729"/>
<feature type="compositionally biased region" description="Low complexity" evidence="8">
    <location>
        <begin position="246"/>
        <end position="270"/>
    </location>
</feature>
<keyword evidence="3 9" id="KW-0812">Transmembrane</keyword>
<proteinExistence type="inferred from homology"/>
<organism evidence="10 11">
    <name type="scientific">Petromyzon marinus</name>
    <name type="common">Sea lamprey</name>
    <dbReference type="NCBI Taxonomy" id="7757"/>
    <lineage>
        <taxon>Eukaryota</taxon>
        <taxon>Metazoa</taxon>
        <taxon>Chordata</taxon>
        <taxon>Craniata</taxon>
        <taxon>Vertebrata</taxon>
        <taxon>Cyclostomata</taxon>
        <taxon>Hyperoartia</taxon>
        <taxon>Petromyzontiformes</taxon>
        <taxon>Petromyzontidae</taxon>
        <taxon>Petromyzon</taxon>
    </lineage>
</organism>